<dbReference type="InterPro" id="IPR051452">
    <property type="entry name" value="Diverse_Oxidoreductases"/>
</dbReference>
<dbReference type="PANTHER" id="PTHR44379">
    <property type="entry name" value="OXIDOREDUCTASE WITH IRON-SULFUR SUBUNIT"/>
    <property type="match status" value="1"/>
</dbReference>
<dbReference type="AlphaFoldDB" id="A0A4V1A354"/>
<sequence>MGIKQDVKLEMSALHYENLMTLSVRINDEKVEVKVPPTLSLAVILRNYFQLTGTKIACGIGRCGACSILLDDELVNACLVMAYQANGKSITTIEGLSKLSLDEVQEAFLKQGGYQCGYCTPGMIMAVKAMFDRNPHPQESDIEEALAGNLCRCTGYGGILRAVKYVMNQKHY</sequence>
<dbReference type="PROSITE" id="PS00197">
    <property type="entry name" value="2FE2S_FER_1"/>
    <property type="match status" value="1"/>
</dbReference>
<dbReference type="InterPro" id="IPR036010">
    <property type="entry name" value="2Fe-2S_ferredoxin-like_sf"/>
</dbReference>
<feature type="domain" description="2Fe-2S ferredoxin-type" evidence="6">
    <location>
        <begin position="20"/>
        <end position="96"/>
    </location>
</feature>
<evidence type="ECO:0000256" key="2">
    <source>
        <dbReference type="ARBA" id="ARBA00022723"/>
    </source>
</evidence>
<keyword evidence="3" id="KW-0560">Oxidoreductase</keyword>
<keyword evidence="4" id="KW-0408">Iron</keyword>
<dbReference type="PROSITE" id="PS51085">
    <property type="entry name" value="2FE2S_FER_2"/>
    <property type="match status" value="1"/>
</dbReference>
<dbReference type="SUPFAM" id="SSF54292">
    <property type="entry name" value="2Fe-2S ferredoxin-like"/>
    <property type="match status" value="1"/>
</dbReference>
<dbReference type="Proteomes" id="UP000291151">
    <property type="component" value="Chromosome"/>
</dbReference>
<dbReference type="CDD" id="cd00207">
    <property type="entry name" value="fer2"/>
    <property type="match status" value="1"/>
</dbReference>
<dbReference type="InterPro" id="IPR001041">
    <property type="entry name" value="2Fe-2S_ferredoxin-type"/>
</dbReference>
<dbReference type="SUPFAM" id="SSF47741">
    <property type="entry name" value="CO dehydrogenase ISP C-domain like"/>
    <property type="match status" value="1"/>
</dbReference>
<organism evidence="7 8">
    <name type="scientific">Ureibacillus thermophilus</name>
    <dbReference type="NCBI Taxonomy" id="367743"/>
    <lineage>
        <taxon>Bacteria</taxon>
        <taxon>Bacillati</taxon>
        <taxon>Bacillota</taxon>
        <taxon>Bacilli</taxon>
        <taxon>Bacillales</taxon>
        <taxon>Caryophanaceae</taxon>
        <taxon>Ureibacillus</taxon>
    </lineage>
</organism>
<reference evidence="7 8" key="1">
    <citation type="submission" date="2019-02" db="EMBL/GenBank/DDBJ databases">
        <title>Ureibacillus thermophilus.</title>
        <authorList>
            <person name="Sunny J.S."/>
            <person name="Natarajan A."/>
            <person name="Saleena L.M."/>
        </authorList>
    </citation>
    <scope>NUCLEOTIDE SEQUENCE [LARGE SCALE GENOMIC DNA]</scope>
    <source>
        <strain evidence="7 8">LM102</strain>
    </source>
</reference>
<evidence type="ECO:0000313" key="7">
    <source>
        <dbReference type="EMBL" id="QBK26060.1"/>
    </source>
</evidence>
<proteinExistence type="predicted"/>
<dbReference type="GO" id="GO:0051537">
    <property type="term" value="F:2 iron, 2 sulfur cluster binding"/>
    <property type="evidence" value="ECO:0007669"/>
    <property type="project" value="UniProtKB-KW"/>
</dbReference>
<dbReference type="InterPro" id="IPR002888">
    <property type="entry name" value="2Fe-2S-bd"/>
</dbReference>
<dbReference type="InterPro" id="IPR036884">
    <property type="entry name" value="2Fe-2S-bd_dom_sf"/>
</dbReference>
<dbReference type="GO" id="GO:0016491">
    <property type="term" value="F:oxidoreductase activity"/>
    <property type="evidence" value="ECO:0007669"/>
    <property type="project" value="UniProtKB-KW"/>
</dbReference>
<protein>
    <submittedName>
        <fullName evidence="7">(2Fe-2S)-binding protein</fullName>
    </submittedName>
</protein>
<dbReference type="GO" id="GO:0046872">
    <property type="term" value="F:metal ion binding"/>
    <property type="evidence" value="ECO:0007669"/>
    <property type="project" value="UniProtKB-KW"/>
</dbReference>
<keyword evidence="1" id="KW-0001">2Fe-2S</keyword>
<dbReference type="KEGG" id="uth:DKZ56_09390"/>
<evidence type="ECO:0000256" key="1">
    <source>
        <dbReference type="ARBA" id="ARBA00022714"/>
    </source>
</evidence>
<keyword evidence="5" id="KW-0411">Iron-sulfur</keyword>
<gene>
    <name evidence="7" type="ORF">DKZ56_09390</name>
</gene>
<accession>A0A4V1A354</accession>
<dbReference type="InterPro" id="IPR006058">
    <property type="entry name" value="2Fe2S_fd_BS"/>
</dbReference>
<evidence type="ECO:0000256" key="3">
    <source>
        <dbReference type="ARBA" id="ARBA00023002"/>
    </source>
</evidence>
<keyword evidence="2" id="KW-0479">Metal-binding</keyword>
<dbReference type="InterPro" id="IPR012675">
    <property type="entry name" value="Beta-grasp_dom_sf"/>
</dbReference>
<dbReference type="EMBL" id="CP036528">
    <property type="protein sequence ID" value="QBK26060.1"/>
    <property type="molecule type" value="Genomic_DNA"/>
</dbReference>
<dbReference type="Pfam" id="PF01799">
    <property type="entry name" value="Fer2_2"/>
    <property type="match status" value="1"/>
</dbReference>
<evidence type="ECO:0000259" key="6">
    <source>
        <dbReference type="PROSITE" id="PS51085"/>
    </source>
</evidence>
<keyword evidence="8" id="KW-1185">Reference proteome</keyword>
<evidence type="ECO:0000256" key="4">
    <source>
        <dbReference type="ARBA" id="ARBA00023004"/>
    </source>
</evidence>
<dbReference type="Gene3D" id="1.10.150.120">
    <property type="entry name" value="[2Fe-2S]-binding domain"/>
    <property type="match status" value="1"/>
</dbReference>
<dbReference type="Gene3D" id="3.10.20.30">
    <property type="match status" value="1"/>
</dbReference>
<dbReference type="Pfam" id="PF00111">
    <property type="entry name" value="Fer2"/>
    <property type="match status" value="1"/>
</dbReference>
<dbReference type="PANTHER" id="PTHR44379:SF7">
    <property type="entry name" value="XANTHINE DEHYDROGENASE SUBUNIT E-RELATED"/>
    <property type="match status" value="1"/>
</dbReference>
<evidence type="ECO:0000256" key="5">
    <source>
        <dbReference type="ARBA" id="ARBA00023014"/>
    </source>
</evidence>
<evidence type="ECO:0000313" key="8">
    <source>
        <dbReference type="Proteomes" id="UP000291151"/>
    </source>
</evidence>
<name>A0A4V1A354_9BACL</name>